<evidence type="ECO:0000313" key="1">
    <source>
        <dbReference type="EMBL" id="GMN48063.1"/>
    </source>
</evidence>
<keyword evidence="2" id="KW-1185">Reference proteome</keyword>
<organism evidence="1 2">
    <name type="scientific">Ficus carica</name>
    <name type="common">Common fig</name>
    <dbReference type="NCBI Taxonomy" id="3494"/>
    <lineage>
        <taxon>Eukaryota</taxon>
        <taxon>Viridiplantae</taxon>
        <taxon>Streptophyta</taxon>
        <taxon>Embryophyta</taxon>
        <taxon>Tracheophyta</taxon>
        <taxon>Spermatophyta</taxon>
        <taxon>Magnoliopsida</taxon>
        <taxon>eudicotyledons</taxon>
        <taxon>Gunneridae</taxon>
        <taxon>Pentapetalae</taxon>
        <taxon>rosids</taxon>
        <taxon>fabids</taxon>
        <taxon>Rosales</taxon>
        <taxon>Moraceae</taxon>
        <taxon>Ficeae</taxon>
        <taxon>Ficus</taxon>
    </lineage>
</organism>
<dbReference type="Proteomes" id="UP001187192">
    <property type="component" value="Unassembled WGS sequence"/>
</dbReference>
<sequence>MRSPSSVERPTPKVAGTQVLRSPLNLPFTHYTVNPNGFTVHLSLPCAYVPSVLCPGREPLTAESRARRTREPTTIQSRQKARSWAWSYDVTTELGRPARREGGSGSGVKEKLR</sequence>
<name>A0AA88A4L8_FICCA</name>
<proteinExistence type="predicted"/>
<comment type="caution">
    <text evidence="1">The sequence shown here is derived from an EMBL/GenBank/DDBJ whole genome shotgun (WGS) entry which is preliminary data.</text>
</comment>
<gene>
    <name evidence="1" type="ORF">TIFTF001_017243</name>
</gene>
<dbReference type="EMBL" id="BTGU01000027">
    <property type="protein sequence ID" value="GMN48063.1"/>
    <property type="molecule type" value="Genomic_DNA"/>
</dbReference>
<dbReference type="AlphaFoldDB" id="A0AA88A4L8"/>
<accession>A0AA88A4L8</accession>
<evidence type="ECO:0000313" key="2">
    <source>
        <dbReference type="Proteomes" id="UP001187192"/>
    </source>
</evidence>
<reference evidence="1" key="1">
    <citation type="submission" date="2023-07" db="EMBL/GenBank/DDBJ databases">
        <title>draft genome sequence of fig (Ficus carica).</title>
        <authorList>
            <person name="Takahashi T."/>
            <person name="Nishimura K."/>
        </authorList>
    </citation>
    <scope>NUCLEOTIDE SEQUENCE</scope>
</reference>
<protein>
    <submittedName>
        <fullName evidence="1">Uncharacterized protein</fullName>
    </submittedName>
</protein>